<dbReference type="Gene3D" id="1.10.10.10">
    <property type="entry name" value="Winged helix-like DNA-binding domain superfamily/Winged helix DNA-binding domain"/>
    <property type="match status" value="1"/>
</dbReference>
<protein>
    <submittedName>
        <fullName evidence="7">Response regulator</fullName>
    </submittedName>
</protein>
<sequence length="364" mass="42125">MVIDDERPALEQMQELLLQCEGISSVLAYDNPREAFAAAAELKPDVLFLDIQMPELSGLAFAEKLLPFSPDTEIVFVTAYRNYAVEAFDLAAVDYLLKPVDPSRLLKTWNKLLSKRTAPVTAGPSPKTPAFRLLGDNELTGPHGSVKWRTHKAQELFAYLWIHRQGSVSVILNDVFPQWNYEKGKQYLHTTVYQIRTTLKKALLENHIELTFDRENYRLESRGIEGDTERFHDAATLALQHNQLEPMREAAALYTGDLLRSLDSLWVYSSRDKYRRLYLKLLEQLTVELLQAARPYEAEDYAVRLTELEPLEESYTLRLISLYYEIGKPLRAQRTFTQFRDFYTAEMGDSLPDWFVEAYRRLGR</sequence>
<keyword evidence="1" id="KW-0902">Two-component regulatory system</keyword>
<feature type="domain" description="Response regulatory" evidence="6">
    <location>
        <begin position="1"/>
        <end position="113"/>
    </location>
</feature>
<evidence type="ECO:0000256" key="5">
    <source>
        <dbReference type="PROSITE-ProRule" id="PRU00169"/>
    </source>
</evidence>
<dbReference type="RefSeq" id="WP_173135924.1">
    <property type="nucleotide sequence ID" value="NZ_JABMKX010000009.1"/>
</dbReference>
<dbReference type="SUPFAM" id="SSF46894">
    <property type="entry name" value="C-terminal effector domain of the bipartite response regulators"/>
    <property type="match status" value="1"/>
</dbReference>
<accession>A0ABX2DU13</accession>
<dbReference type="Gene3D" id="3.40.50.2300">
    <property type="match status" value="1"/>
</dbReference>
<dbReference type="SUPFAM" id="SSF48452">
    <property type="entry name" value="TPR-like"/>
    <property type="match status" value="1"/>
</dbReference>
<evidence type="ECO:0000256" key="4">
    <source>
        <dbReference type="ARBA" id="ARBA00023163"/>
    </source>
</evidence>
<organism evidence="7 8">
    <name type="scientific">Paenibacillus tritici</name>
    <dbReference type="NCBI Taxonomy" id="1873425"/>
    <lineage>
        <taxon>Bacteria</taxon>
        <taxon>Bacillati</taxon>
        <taxon>Bacillota</taxon>
        <taxon>Bacilli</taxon>
        <taxon>Bacillales</taxon>
        <taxon>Paenibacillaceae</taxon>
        <taxon>Paenibacillus</taxon>
    </lineage>
</organism>
<evidence type="ECO:0000256" key="1">
    <source>
        <dbReference type="ARBA" id="ARBA00023012"/>
    </source>
</evidence>
<dbReference type="Pfam" id="PF00072">
    <property type="entry name" value="Response_reg"/>
    <property type="match status" value="1"/>
</dbReference>
<dbReference type="InterPro" id="IPR011006">
    <property type="entry name" value="CheY-like_superfamily"/>
</dbReference>
<gene>
    <name evidence="7" type="ORF">HQN87_17125</name>
</gene>
<dbReference type="Pfam" id="PF03704">
    <property type="entry name" value="BTAD"/>
    <property type="match status" value="1"/>
</dbReference>
<keyword evidence="8" id="KW-1185">Reference proteome</keyword>
<dbReference type="InterPro" id="IPR016032">
    <property type="entry name" value="Sig_transdc_resp-reg_C-effctor"/>
</dbReference>
<dbReference type="InterPro" id="IPR001789">
    <property type="entry name" value="Sig_transdc_resp-reg_receiver"/>
</dbReference>
<dbReference type="Gene3D" id="1.25.40.10">
    <property type="entry name" value="Tetratricopeptide repeat domain"/>
    <property type="match status" value="1"/>
</dbReference>
<dbReference type="SMART" id="SM01043">
    <property type="entry name" value="BTAD"/>
    <property type="match status" value="1"/>
</dbReference>
<dbReference type="InterPro" id="IPR036388">
    <property type="entry name" value="WH-like_DNA-bd_sf"/>
</dbReference>
<dbReference type="InterPro" id="IPR011990">
    <property type="entry name" value="TPR-like_helical_dom_sf"/>
</dbReference>
<dbReference type="InterPro" id="IPR051677">
    <property type="entry name" value="AfsR-DnrI-RedD_regulator"/>
</dbReference>
<name>A0ABX2DU13_9BACL</name>
<reference evidence="7 8" key="1">
    <citation type="submission" date="2020-05" db="EMBL/GenBank/DDBJ databases">
        <title>Paenibacillus glebae, sp. nov., Paenibacillus humi sp. nov., Paenibacillus pedi sp. nov., Paenibacillus terrestris sp. nov. and Paenibacillus terricola sp. nov., isolated from a forest top soil sample.</title>
        <authorList>
            <person name="Qi S."/>
            <person name="Carlier A."/>
            <person name="Cnockaert M."/>
            <person name="Vandamme P."/>
        </authorList>
    </citation>
    <scope>NUCLEOTIDE SEQUENCE [LARGE SCALE GENOMIC DNA]</scope>
    <source>
        <strain evidence="7 8">LMG 29502</strain>
    </source>
</reference>
<evidence type="ECO:0000256" key="3">
    <source>
        <dbReference type="ARBA" id="ARBA00023125"/>
    </source>
</evidence>
<comment type="caution">
    <text evidence="7">The sequence shown here is derived from an EMBL/GenBank/DDBJ whole genome shotgun (WGS) entry which is preliminary data.</text>
</comment>
<keyword evidence="5" id="KW-0597">Phosphoprotein</keyword>
<proteinExistence type="predicted"/>
<dbReference type="PANTHER" id="PTHR35807">
    <property type="entry name" value="TRANSCRIPTIONAL REGULATOR REDD-RELATED"/>
    <property type="match status" value="1"/>
</dbReference>
<dbReference type="PROSITE" id="PS50110">
    <property type="entry name" value="RESPONSE_REGULATORY"/>
    <property type="match status" value="1"/>
</dbReference>
<evidence type="ECO:0000313" key="7">
    <source>
        <dbReference type="EMBL" id="NQX47054.1"/>
    </source>
</evidence>
<dbReference type="SMART" id="SM00448">
    <property type="entry name" value="REC"/>
    <property type="match status" value="1"/>
</dbReference>
<feature type="modified residue" description="4-aspartylphosphate" evidence="5">
    <location>
        <position position="50"/>
    </location>
</feature>
<keyword evidence="3" id="KW-0238">DNA-binding</keyword>
<dbReference type="SUPFAM" id="SSF52172">
    <property type="entry name" value="CheY-like"/>
    <property type="match status" value="1"/>
</dbReference>
<keyword evidence="2" id="KW-0805">Transcription regulation</keyword>
<evidence type="ECO:0000313" key="8">
    <source>
        <dbReference type="Proteomes" id="UP000711047"/>
    </source>
</evidence>
<evidence type="ECO:0000259" key="6">
    <source>
        <dbReference type="PROSITE" id="PS50110"/>
    </source>
</evidence>
<dbReference type="Proteomes" id="UP000711047">
    <property type="component" value="Unassembled WGS sequence"/>
</dbReference>
<keyword evidence="4" id="KW-0804">Transcription</keyword>
<evidence type="ECO:0000256" key="2">
    <source>
        <dbReference type="ARBA" id="ARBA00023015"/>
    </source>
</evidence>
<dbReference type="EMBL" id="JABMKX010000009">
    <property type="protein sequence ID" value="NQX47054.1"/>
    <property type="molecule type" value="Genomic_DNA"/>
</dbReference>
<dbReference type="InterPro" id="IPR005158">
    <property type="entry name" value="BTAD"/>
</dbReference>